<keyword evidence="9" id="KW-1185">Reference proteome</keyword>
<dbReference type="CDD" id="cd06445">
    <property type="entry name" value="ATase"/>
    <property type="match status" value="1"/>
</dbReference>
<keyword evidence="3 8" id="KW-0808">Transferase</keyword>
<dbReference type="GO" id="GO:0006281">
    <property type="term" value="P:DNA repair"/>
    <property type="evidence" value="ECO:0007669"/>
    <property type="project" value="UniProtKB-KW"/>
</dbReference>
<dbReference type="InterPro" id="IPR001497">
    <property type="entry name" value="MethylDNA_cys_MeTrfase_AS"/>
</dbReference>
<comment type="catalytic activity">
    <reaction evidence="6">
        <text>a 6-O-methyl-2'-deoxyguanosine in DNA + L-cysteinyl-[protein] = S-methyl-L-cysteinyl-[protein] + a 2'-deoxyguanosine in DNA</text>
        <dbReference type="Rhea" id="RHEA:24000"/>
        <dbReference type="Rhea" id="RHEA-COMP:10131"/>
        <dbReference type="Rhea" id="RHEA-COMP:10132"/>
        <dbReference type="Rhea" id="RHEA-COMP:11367"/>
        <dbReference type="Rhea" id="RHEA-COMP:11368"/>
        <dbReference type="ChEBI" id="CHEBI:29950"/>
        <dbReference type="ChEBI" id="CHEBI:82612"/>
        <dbReference type="ChEBI" id="CHEBI:85445"/>
        <dbReference type="ChEBI" id="CHEBI:85448"/>
        <dbReference type="EC" id="2.1.1.63"/>
    </reaction>
</comment>
<dbReference type="Proteomes" id="UP000680656">
    <property type="component" value="Chromosome"/>
</dbReference>
<evidence type="ECO:0000256" key="4">
    <source>
        <dbReference type="ARBA" id="ARBA00022763"/>
    </source>
</evidence>
<dbReference type="InterPro" id="IPR036388">
    <property type="entry name" value="WH-like_DNA-bd_sf"/>
</dbReference>
<keyword evidence="4" id="KW-0227">DNA damage</keyword>
<dbReference type="InterPro" id="IPR014048">
    <property type="entry name" value="MethylDNA_cys_MeTrfase_DNA-bd"/>
</dbReference>
<comment type="catalytic activity">
    <reaction evidence="1">
        <text>a 4-O-methyl-thymidine in DNA + L-cysteinyl-[protein] = a thymidine in DNA + S-methyl-L-cysteinyl-[protein]</text>
        <dbReference type="Rhea" id="RHEA:53428"/>
        <dbReference type="Rhea" id="RHEA-COMP:10131"/>
        <dbReference type="Rhea" id="RHEA-COMP:10132"/>
        <dbReference type="Rhea" id="RHEA-COMP:13555"/>
        <dbReference type="Rhea" id="RHEA-COMP:13556"/>
        <dbReference type="ChEBI" id="CHEBI:29950"/>
        <dbReference type="ChEBI" id="CHEBI:82612"/>
        <dbReference type="ChEBI" id="CHEBI:137386"/>
        <dbReference type="ChEBI" id="CHEBI:137387"/>
        <dbReference type="EC" id="2.1.1.63"/>
    </reaction>
</comment>
<dbReference type="GO" id="GO:0003908">
    <property type="term" value="F:methylated-DNA-[protein]-cysteine S-methyltransferase activity"/>
    <property type="evidence" value="ECO:0007669"/>
    <property type="project" value="UniProtKB-EC"/>
</dbReference>
<feature type="domain" description="Methylated-DNA-[protein]-cysteine S-methyltransferase DNA binding" evidence="7">
    <location>
        <begin position="67"/>
        <end position="139"/>
    </location>
</feature>
<dbReference type="Pfam" id="PF01035">
    <property type="entry name" value="DNA_binding_1"/>
    <property type="match status" value="1"/>
</dbReference>
<evidence type="ECO:0000256" key="6">
    <source>
        <dbReference type="ARBA" id="ARBA00049348"/>
    </source>
</evidence>
<keyword evidence="2 8" id="KW-0489">Methyltransferase</keyword>
<sequence length="153" mass="17045">MEGAIKFGLWYVYIRWDDLQVVSRIRFVKQAIDGPVPSPLSRFLAGKSMDLSPLVSVHMQDCGVYGDIYRQVVKIPYGETKTYKEIADLVGTGARVVGLAMKRNLTPILVPCHRVVAMNGLGGYTPDISIKQELLELEAQVLKKMKHANKNGI</sequence>
<evidence type="ECO:0000256" key="2">
    <source>
        <dbReference type="ARBA" id="ARBA00022603"/>
    </source>
</evidence>
<dbReference type="PROSITE" id="PS00374">
    <property type="entry name" value="MGMT"/>
    <property type="match status" value="1"/>
</dbReference>
<dbReference type="EMBL" id="CP075546">
    <property type="protein sequence ID" value="QVV90589.1"/>
    <property type="molecule type" value="Genomic_DNA"/>
</dbReference>
<dbReference type="Gene3D" id="1.10.10.10">
    <property type="entry name" value="Winged helix-like DNA-binding domain superfamily/Winged helix DNA-binding domain"/>
    <property type="match status" value="1"/>
</dbReference>
<evidence type="ECO:0000256" key="5">
    <source>
        <dbReference type="ARBA" id="ARBA00023204"/>
    </source>
</evidence>
<dbReference type="GO" id="GO:0032259">
    <property type="term" value="P:methylation"/>
    <property type="evidence" value="ECO:0007669"/>
    <property type="project" value="UniProtKB-KW"/>
</dbReference>
<evidence type="ECO:0000256" key="1">
    <source>
        <dbReference type="ARBA" id="ARBA00001286"/>
    </source>
</evidence>
<dbReference type="NCBIfam" id="TIGR00589">
    <property type="entry name" value="ogt"/>
    <property type="match status" value="1"/>
</dbReference>
<proteinExistence type="predicted"/>
<evidence type="ECO:0000256" key="3">
    <source>
        <dbReference type="ARBA" id="ARBA00022679"/>
    </source>
</evidence>
<evidence type="ECO:0000313" key="8">
    <source>
        <dbReference type="EMBL" id="QVV90589.1"/>
    </source>
</evidence>
<protein>
    <submittedName>
        <fullName evidence="8">Methylated-DNA--[protein]-cysteine S-methyltransferase</fullName>
    </submittedName>
</protein>
<dbReference type="PANTHER" id="PTHR10815:SF13">
    <property type="entry name" value="METHYLATED-DNA--PROTEIN-CYSTEINE METHYLTRANSFERASE"/>
    <property type="match status" value="1"/>
</dbReference>
<keyword evidence="5" id="KW-0234">DNA repair</keyword>
<name>A0A8E7B230_9EURY</name>
<dbReference type="InterPro" id="IPR036217">
    <property type="entry name" value="MethylDNA_cys_MeTrfase_DNAb"/>
</dbReference>
<evidence type="ECO:0000259" key="7">
    <source>
        <dbReference type="Pfam" id="PF01035"/>
    </source>
</evidence>
<reference evidence="8 9" key="1">
    <citation type="submission" date="2021-05" db="EMBL/GenBank/DDBJ databases">
        <title>A novel Methanospirillum isolate from a pyrite-forming mixed culture.</title>
        <authorList>
            <person name="Bunk B."/>
            <person name="Sproer C."/>
            <person name="Spring S."/>
            <person name="Pester M."/>
        </authorList>
    </citation>
    <scope>NUCLEOTIDE SEQUENCE [LARGE SCALE GENOMIC DNA]</scope>
    <source>
        <strain evidence="8 9">J.3.6.1-F.2.7.3</strain>
    </source>
</reference>
<organism evidence="8 9">
    <name type="scientific">Methanospirillum purgamenti</name>
    <dbReference type="NCBI Taxonomy" id="2834276"/>
    <lineage>
        <taxon>Archaea</taxon>
        <taxon>Methanobacteriati</taxon>
        <taxon>Methanobacteriota</taxon>
        <taxon>Stenosarchaea group</taxon>
        <taxon>Methanomicrobia</taxon>
        <taxon>Methanomicrobiales</taxon>
        <taxon>Methanospirillaceae</taxon>
        <taxon>Methanospirillum</taxon>
    </lineage>
</organism>
<dbReference type="KEGG" id="mrtj:KHC33_08875"/>
<accession>A0A8E7B230</accession>
<dbReference type="AlphaFoldDB" id="A0A8E7B230"/>
<dbReference type="PANTHER" id="PTHR10815">
    <property type="entry name" value="METHYLATED-DNA--PROTEIN-CYSTEINE METHYLTRANSFERASE"/>
    <property type="match status" value="1"/>
</dbReference>
<evidence type="ECO:0000313" key="9">
    <source>
        <dbReference type="Proteomes" id="UP000680656"/>
    </source>
</evidence>
<gene>
    <name evidence="8" type="ORF">KHC33_08875</name>
</gene>
<dbReference type="SUPFAM" id="SSF46767">
    <property type="entry name" value="Methylated DNA-protein cysteine methyltransferase, C-terminal domain"/>
    <property type="match status" value="1"/>
</dbReference>